<feature type="transmembrane region" description="Helical" evidence="19">
    <location>
        <begin position="134"/>
        <end position="159"/>
    </location>
</feature>
<keyword evidence="11" id="KW-0249">Electron transport</keyword>
<keyword evidence="7" id="KW-0679">Respiratory chain</keyword>
<accession>A0AAU7YT67</accession>
<keyword evidence="15 21" id="KW-0496">Mitochondrion</keyword>
<proteinExistence type="inferred from homology"/>
<feature type="transmembrane region" description="Helical" evidence="19">
    <location>
        <begin position="54"/>
        <end position="74"/>
    </location>
</feature>
<evidence type="ECO:0000256" key="5">
    <source>
        <dbReference type="ARBA" id="ARBA00021008"/>
    </source>
</evidence>
<dbReference type="InterPro" id="IPR050175">
    <property type="entry name" value="Complex_I_Subunit_2"/>
</dbReference>
<keyword evidence="14" id="KW-0830">Ubiquinone</keyword>
<evidence type="ECO:0000256" key="10">
    <source>
        <dbReference type="ARBA" id="ARBA00022967"/>
    </source>
</evidence>
<dbReference type="GO" id="GO:0008137">
    <property type="term" value="F:NADH dehydrogenase (ubiquinone) activity"/>
    <property type="evidence" value="ECO:0007669"/>
    <property type="project" value="UniProtKB-EC"/>
</dbReference>
<dbReference type="EC" id="7.1.1.2" evidence="4"/>
<comment type="function">
    <text evidence="1">Core subunit of the mitochondrial membrane respiratory chain NADH dehydrogenase (Complex I) that is believed to belong to the minimal assembly required for catalysis. Complex I functions in the transfer of electrons from NADH to the respiratory chain. The immediate electron acceptor for the enzyme is believed to be ubiquinone.</text>
</comment>
<evidence type="ECO:0000256" key="6">
    <source>
        <dbReference type="ARBA" id="ARBA00022448"/>
    </source>
</evidence>
<geneLocation type="mitochondrion" evidence="21"/>
<evidence type="ECO:0000256" key="18">
    <source>
        <dbReference type="ARBA" id="ARBA00049551"/>
    </source>
</evidence>
<comment type="catalytic activity">
    <reaction evidence="18">
        <text>a ubiquinone + NADH + 5 H(+)(in) = a ubiquinol + NAD(+) + 4 H(+)(out)</text>
        <dbReference type="Rhea" id="RHEA:29091"/>
        <dbReference type="Rhea" id="RHEA-COMP:9565"/>
        <dbReference type="Rhea" id="RHEA-COMP:9566"/>
        <dbReference type="ChEBI" id="CHEBI:15378"/>
        <dbReference type="ChEBI" id="CHEBI:16389"/>
        <dbReference type="ChEBI" id="CHEBI:17976"/>
        <dbReference type="ChEBI" id="CHEBI:57540"/>
        <dbReference type="ChEBI" id="CHEBI:57945"/>
        <dbReference type="EC" id="7.1.1.2"/>
    </reaction>
</comment>
<keyword evidence="16 19" id="KW-0472">Membrane</keyword>
<comment type="similarity">
    <text evidence="3">Belongs to the complex I subunit 2 family.</text>
</comment>
<feature type="transmembrane region" description="Helical" evidence="19">
    <location>
        <begin position="171"/>
        <end position="189"/>
    </location>
</feature>
<name>A0AAU7YT67_9NEOP</name>
<protein>
    <recommendedName>
        <fullName evidence="5">NADH-ubiquinone oxidoreductase chain 2</fullName>
        <ecNumber evidence="4">7.1.1.2</ecNumber>
    </recommendedName>
    <alternativeName>
        <fullName evidence="17">NADH dehydrogenase subunit 2</fullName>
    </alternativeName>
</protein>
<keyword evidence="13" id="KW-0520">NAD</keyword>
<feature type="domain" description="NADH:quinone oxidoreductase/Mrp antiporter transmembrane" evidence="20">
    <location>
        <begin position="55"/>
        <end position="280"/>
    </location>
</feature>
<evidence type="ECO:0000256" key="3">
    <source>
        <dbReference type="ARBA" id="ARBA00007012"/>
    </source>
</evidence>
<evidence type="ECO:0000256" key="15">
    <source>
        <dbReference type="ARBA" id="ARBA00023128"/>
    </source>
</evidence>
<keyword evidence="9" id="KW-0999">Mitochondrion inner membrane</keyword>
<dbReference type="EMBL" id="PP624350">
    <property type="protein sequence ID" value="XCA88837.1"/>
    <property type="molecule type" value="Genomic_DNA"/>
</dbReference>
<evidence type="ECO:0000256" key="4">
    <source>
        <dbReference type="ARBA" id="ARBA00012944"/>
    </source>
</evidence>
<feature type="transmembrane region" description="Helical" evidence="19">
    <location>
        <begin position="195"/>
        <end position="215"/>
    </location>
</feature>
<keyword evidence="12 19" id="KW-1133">Transmembrane helix</keyword>
<evidence type="ECO:0000256" key="1">
    <source>
        <dbReference type="ARBA" id="ARBA00003257"/>
    </source>
</evidence>
<dbReference type="InterPro" id="IPR001750">
    <property type="entry name" value="ND/Mrp_TM"/>
</dbReference>
<dbReference type="PANTHER" id="PTHR46552">
    <property type="entry name" value="NADH-UBIQUINONE OXIDOREDUCTASE CHAIN 2"/>
    <property type="match status" value="1"/>
</dbReference>
<evidence type="ECO:0000256" key="17">
    <source>
        <dbReference type="ARBA" id="ARBA00031028"/>
    </source>
</evidence>
<dbReference type="AlphaFoldDB" id="A0AAU7YT67"/>
<evidence type="ECO:0000256" key="11">
    <source>
        <dbReference type="ARBA" id="ARBA00022982"/>
    </source>
</evidence>
<evidence type="ECO:0000256" key="2">
    <source>
        <dbReference type="ARBA" id="ARBA00004448"/>
    </source>
</evidence>
<evidence type="ECO:0000256" key="16">
    <source>
        <dbReference type="ARBA" id="ARBA00023136"/>
    </source>
</evidence>
<evidence type="ECO:0000259" key="20">
    <source>
        <dbReference type="Pfam" id="PF00361"/>
    </source>
</evidence>
<feature type="transmembrane region" description="Helical" evidence="19">
    <location>
        <begin position="305"/>
        <end position="325"/>
    </location>
</feature>
<evidence type="ECO:0000256" key="8">
    <source>
        <dbReference type="ARBA" id="ARBA00022692"/>
    </source>
</evidence>
<comment type="subcellular location">
    <subcellularLocation>
        <location evidence="2">Mitochondrion inner membrane</location>
        <topology evidence="2">Multi-pass membrane protein</topology>
    </subcellularLocation>
</comment>
<evidence type="ECO:0000256" key="7">
    <source>
        <dbReference type="ARBA" id="ARBA00022660"/>
    </source>
</evidence>
<feature type="transmembrane region" description="Helical" evidence="19">
    <location>
        <begin position="262"/>
        <end position="284"/>
    </location>
</feature>
<keyword evidence="6" id="KW-0813">Transport</keyword>
<sequence length="327" mass="38080">MLILMMFIVLMSWGVITTMCSWSWWGAWLGMELTSFFFIPFLGKSKVGMLGFNLWEYFMIQSLGSGIYVLGMLLYPQSSFMLFSLNSLLYSLPMLGVLLKLGMPPFHWWSLLLVDMLSWEEFFLFSSLLKIPPIIVMMNLCLLNVLFVVVLLLMVVFVGVQGSVEVSVRRFVVYSSMINLVWVFTGSITNFKSSLWFMFFYMVLLALFCYNMYMSMTYTINSMYYSSLSISTYDRYIILFLLWSLMGFPPTVGFVYKLDILLSFWLYSKFLSLLLTVLGVILLPSYMNFMYSISLVSSTNVPSKLFSLHWLYYLLVLSVSVIFFWSL</sequence>
<evidence type="ECO:0000256" key="14">
    <source>
        <dbReference type="ARBA" id="ARBA00023075"/>
    </source>
</evidence>
<evidence type="ECO:0000256" key="12">
    <source>
        <dbReference type="ARBA" id="ARBA00022989"/>
    </source>
</evidence>
<dbReference type="GO" id="GO:0005743">
    <property type="term" value="C:mitochondrial inner membrane"/>
    <property type="evidence" value="ECO:0007669"/>
    <property type="project" value="UniProtKB-SubCell"/>
</dbReference>
<keyword evidence="10" id="KW-1278">Translocase</keyword>
<gene>
    <name evidence="21" type="primary">ND2</name>
</gene>
<feature type="transmembrane region" description="Helical" evidence="19">
    <location>
        <begin position="236"/>
        <end position="256"/>
    </location>
</feature>
<evidence type="ECO:0000256" key="9">
    <source>
        <dbReference type="ARBA" id="ARBA00022792"/>
    </source>
</evidence>
<feature type="transmembrane region" description="Helical" evidence="19">
    <location>
        <begin position="80"/>
        <end position="99"/>
    </location>
</feature>
<dbReference type="PANTHER" id="PTHR46552:SF1">
    <property type="entry name" value="NADH-UBIQUINONE OXIDOREDUCTASE CHAIN 2"/>
    <property type="match status" value="1"/>
</dbReference>
<evidence type="ECO:0000256" key="19">
    <source>
        <dbReference type="SAM" id="Phobius"/>
    </source>
</evidence>
<dbReference type="Pfam" id="PF00361">
    <property type="entry name" value="Proton_antipo_M"/>
    <property type="match status" value="1"/>
</dbReference>
<reference evidence="21" key="1">
    <citation type="submission" date="2024-03" db="EMBL/GenBank/DDBJ databases">
        <authorList>
            <person name="Li R."/>
            <person name="Liu Gh."/>
        </authorList>
    </citation>
    <scope>NUCLEOTIDE SEQUENCE</scope>
</reference>
<keyword evidence="8 19" id="KW-0812">Transmembrane</keyword>
<dbReference type="GO" id="GO:0006120">
    <property type="term" value="P:mitochondrial electron transport, NADH to ubiquinone"/>
    <property type="evidence" value="ECO:0007669"/>
    <property type="project" value="TreeGrafter"/>
</dbReference>
<evidence type="ECO:0000256" key="13">
    <source>
        <dbReference type="ARBA" id="ARBA00023027"/>
    </source>
</evidence>
<organism evidence="21">
    <name type="scientific">Haematopinus quadripertusus</name>
    <dbReference type="NCBI Taxonomy" id="1453187"/>
    <lineage>
        <taxon>Eukaryota</taxon>
        <taxon>Metazoa</taxon>
        <taxon>Ecdysozoa</taxon>
        <taxon>Arthropoda</taxon>
        <taxon>Hexapoda</taxon>
        <taxon>Insecta</taxon>
        <taxon>Pterygota</taxon>
        <taxon>Neoptera</taxon>
        <taxon>Paraneoptera</taxon>
        <taxon>Psocodea</taxon>
        <taxon>Troctomorpha</taxon>
        <taxon>Phthiraptera</taxon>
        <taxon>Anoplura</taxon>
        <taxon>Haematopinidae</taxon>
        <taxon>Haematopinus</taxon>
    </lineage>
</organism>
<evidence type="ECO:0000313" key="21">
    <source>
        <dbReference type="EMBL" id="XCA88837.1"/>
    </source>
</evidence>